<dbReference type="InterPro" id="IPR000249">
    <property type="entry name" value="BMC_dom"/>
</dbReference>
<dbReference type="InterPro" id="IPR044872">
    <property type="entry name" value="CcmK/CsoS1_BMC"/>
</dbReference>
<feature type="compositionally biased region" description="Basic and acidic residues" evidence="4">
    <location>
        <begin position="184"/>
        <end position="199"/>
    </location>
</feature>
<feature type="region of interest" description="Disordered" evidence="4">
    <location>
        <begin position="84"/>
        <end position="209"/>
    </location>
</feature>
<dbReference type="Proteomes" id="UP001211006">
    <property type="component" value="Unassembled WGS sequence"/>
</dbReference>
<dbReference type="InterPro" id="IPR037233">
    <property type="entry name" value="CcmK-like_sf"/>
</dbReference>
<comment type="similarity">
    <text evidence="3">Belongs to the bacterial microcompartments protein family.</text>
</comment>
<dbReference type="PROSITE" id="PS51930">
    <property type="entry name" value="BMC_2"/>
    <property type="match status" value="1"/>
</dbReference>
<dbReference type="EMBL" id="JAQLWO010000001">
    <property type="protein sequence ID" value="MDB7904540.1"/>
    <property type="molecule type" value="Genomic_DNA"/>
</dbReference>
<sequence length="209" mass="21517">MQQKSLGLIETQGLAAGIEAADAAVKSANVELVGYELTKGGGWTTIKILGDVGAVKAAVDAARIAAGKVSRVVSTRVIARPSMGLTGLIHNTDTVGDQPPEPPAPPAPTDPPEPPKSPADVQPAEEGASGTTESPEEVQPVEVEPSGTAESLEEVQPVEVEPSGTTESPEEAQPAEEGASEAMESPKEAPFEKAKETPSKRRGKKSAKR</sequence>
<dbReference type="GO" id="GO:0031469">
    <property type="term" value="C:bacterial microcompartment"/>
    <property type="evidence" value="ECO:0007669"/>
    <property type="project" value="UniProtKB-SubCell"/>
</dbReference>
<feature type="domain" description="BMC circularly permuted" evidence="6">
    <location>
        <begin position="1"/>
        <end position="72"/>
    </location>
</feature>
<evidence type="ECO:0000259" key="5">
    <source>
        <dbReference type="PROSITE" id="PS51930"/>
    </source>
</evidence>
<evidence type="ECO:0000256" key="1">
    <source>
        <dbReference type="ARBA" id="ARBA00024322"/>
    </source>
</evidence>
<keyword evidence="2" id="KW-1283">Bacterial microcompartment</keyword>
<dbReference type="Gene3D" id="3.30.70.1710">
    <property type="match status" value="1"/>
</dbReference>
<organism evidence="8">
    <name type="scientific">Flavonifractor plautii</name>
    <name type="common">Fusobacterium plautii</name>
    <dbReference type="NCBI Taxonomy" id="292800"/>
    <lineage>
        <taxon>Bacteria</taxon>
        <taxon>Bacillati</taxon>
        <taxon>Bacillota</taxon>
        <taxon>Clostridia</taxon>
        <taxon>Eubacteriales</taxon>
        <taxon>Oscillospiraceae</taxon>
        <taxon>Flavonifractor</taxon>
    </lineage>
</organism>
<dbReference type="InterPro" id="IPR044870">
    <property type="entry name" value="BMC_CP"/>
</dbReference>
<comment type="subcellular location">
    <subcellularLocation>
        <location evidence="1">Bacterial microcompartment</location>
    </subcellularLocation>
</comment>
<evidence type="ECO:0000256" key="2">
    <source>
        <dbReference type="ARBA" id="ARBA00024446"/>
    </source>
</evidence>
<protein>
    <submittedName>
        <fullName evidence="7">BMC domain-containing protein</fullName>
    </submittedName>
    <submittedName>
        <fullName evidence="8">Propanediol utilization protein PduA</fullName>
    </submittedName>
</protein>
<dbReference type="RefSeq" id="WP_148341431.1">
    <property type="nucleotide sequence ID" value="NZ_CACRUB010000020.1"/>
</dbReference>
<feature type="compositionally biased region" description="Basic residues" evidence="4">
    <location>
        <begin position="200"/>
        <end position="209"/>
    </location>
</feature>
<feature type="domain" description="BMC" evidence="5">
    <location>
        <begin position="5"/>
        <end position="90"/>
    </location>
</feature>
<dbReference type="CDD" id="cd07045">
    <property type="entry name" value="BMC_CcmK_like"/>
    <property type="match status" value="1"/>
</dbReference>
<evidence type="ECO:0000313" key="7">
    <source>
        <dbReference type="EMBL" id="MDB7904540.1"/>
    </source>
</evidence>
<dbReference type="SMART" id="SM00877">
    <property type="entry name" value="BMC"/>
    <property type="match status" value="1"/>
</dbReference>
<reference evidence="7" key="2">
    <citation type="submission" date="2023-01" db="EMBL/GenBank/DDBJ databases">
        <title>Human gut microbiome strain richness.</title>
        <authorList>
            <person name="Chen-Liaw A."/>
        </authorList>
    </citation>
    <scope>NUCLEOTIDE SEQUENCE</scope>
    <source>
        <strain evidence="7">2225st1_A6_2225SCRN_200828</strain>
    </source>
</reference>
<reference evidence="8" key="1">
    <citation type="submission" date="2019-11" db="EMBL/GenBank/DDBJ databases">
        <authorList>
            <person name="Feng L."/>
        </authorList>
    </citation>
    <scope>NUCLEOTIDE SEQUENCE</scope>
    <source>
        <strain evidence="8">FplautiiLFYP42</strain>
    </source>
</reference>
<dbReference type="PROSITE" id="PS51931">
    <property type="entry name" value="BMC_CP"/>
    <property type="match status" value="1"/>
</dbReference>
<evidence type="ECO:0000256" key="3">
    <source>
        <dbReference type="PROSITE-ProRule" id="PRU01278"/>
    </source>
</evidence>
<dbReference type="SUPFAM" id="SSF143414">
    <property type="entry name" value="CcmK-like"/>
    <property type="match status" value="1"/>
</dbReference>
<feature type="compositionally biased region" description="Pro residues" evidence="4">
    <location>
        <begin position="99"/>
        <end position="117"/>
    </location>
</feature>
<evidence type="ECO:0000259" key="6">
    <source>
        <dbReference type="PROSITE" id="PS51931"/>
    </source>
</evidence>
<accession>A0A6N3BCV2</accession>
<dbReference type="InterPro" id="IPR050575">
    <property type="entry name" value="BMC_shell"/>
</dbReference>
<name>A0A6N3BCV2_FLAPL</name>
<dbReference type="PANTHER" id="PTHR33941:SF11">
    <property type="entry name" value="BACTERIAL MICROCOMPARTMENT SHELL PROTEIN PDUJ"/>
    <property type="match status" value="1"/>
</dbReference>
<dbReference type="AlphaFoldDB" id="A0A6N3BCV2"/>
<evidence type="ECO:0000313" key="8">
    <source>
        <dbReference type="EMBL" id="VYU02610.1"/>
    </source>
</evidence>
<proteinExistence type="inferred from homology"/>
<gene>
    <name evidence="8" type="primary">pduA_2</name>
    <name evidence="8" type="ORF">FPLFYP42_01146</name>
    <name evidence="7" type="ORF">PND83_00940</name>
</gene>
<dbReference type="Pfam" id="PF00936">
    <property type="entry name" value="BMC"/>
    <property type="match status" value="1"/>
</dbReference>
<feature type="compositionally biased region" description="Low complexity" evidence="4">
    <location>
        <begin position="137"/>
        <end position="146"/>
    </location>
</feature>
<dbReference type="EMBL" id="CACRUB010000020">
    <property type="protein sequence ID" value="VYU02610.1"/>
    <property type="molecule type" value="Genomic_DNA"/>
</dbReference>
<dbReference type="PANTHER" id="PTHR33941">
    <property type="entry name" value="PROPANEDIOL UTILIZATION PROTEIN PDUA"/>
    <property type="match status" value="1"/>
</dbReference>
<evidence type="ECO:0000256" key="4">
    <source>
        <dbReference type="SAM" id="MobiDB-lite"/>
    </source>
</evidence>